<dbReference type="SMART" id="SM00530">
    <property type="entry name" value="HTH_XRE"/>
    <property type="match status" value="1"/>
</dbReference>
<organism evidence="2 3">
    <name type="scientific">Actinacidiphila guanduensis</name>
    <dbReference type="NCBI Taxonomy" id="310781"/>
    <lineage>
        <taxon>Bacteria</taxon>
        <taxon>Bacillati</taxon>
        <taxon>Actinomycetota</taxon>
        <taxon>Actinomycetes</taxon>
        <taxon>Kitasatosporales</taxon>
        <taxon>Streptomycetaceae</taxon>
        <taxon>Actinacidiphila</taxon>
    </lineage>
</organism>
<dbReference type="InterPro" id="IPR001387">
    <property type="entry name" value="Cro/C1-type_HTH"/>
</dbReference>
<keyword evidence="2" id="KW-0238">DNA-binding</keyword>
<accession>A0A1H0RFM6</accession>
<dbReference type="InterPro" id="IPR010982">
    <property type="entry name" value="Lambda_DNA-bd_dom_sf"/>
</dbReference>
<sequence length="417" mass="46657">MQQEDETVGRRVRRQRLRLGMAQADLAAVMCRTQGWVSKVENGRVVLDRASTINELAAALHCHPNDLLARPYPTKGEDSAWRTSAAAILRELRRYDLTPVFDGPARPSAVLWGELEKLHTKRDQADYTGIMQQLPDLFRESRALAEQSSGHEREEAFAIYTICCKTAHNAAHSLGHPELIAMACERAGWSAAASGDAMMPAVANSLRAWDMWATADWADAIALLDKSLAGIQHEHGRGDQLALRTWGSLQLRAAVSAARAGNGDEARHRISLARETGARMDAYSGPPVHDRHSLTFSTGNVLVHSVSISVEMGHHTEALREDARIGKAKAETLLSLQKSRRGHHHMDLARAWLWDGNRERAVDELEKAERFAPQLVRNHPLARATLRRIIHAERVATKERLRRMSNRFHLDEDPVFR</sequence>
<feature type="domain" description="HTH cro/C1-type" evidence="1">
    <location>
        <begin position="12"/>
        <end position="67"/>
    </location>
</feature>
<proteinExistence type="predicted"/>
<gene>
    <name evidence="2" type="ORF">SAMN05216259_1224</name>
</gene>
<name>A0A1H0RFM6_9ACTN</name>
<evidence type="ECO:0000313" key="2">
    <source>
        <dbReference type="EMBL" id="SDP28422.1"/>
    </source>
</evidence>
<dbReference type="SUPFAM" id="SSF47413">
    <property type="entry name" value="lambda repressor-like DNA-binding domains"/>
    <property type="match status" value="1"/>
</dbReference>
<dbReference type="PROSITE" id="PS50943">
    <property type="entry name" value="HTH_CROC1"/>
    <property type="match status" value="1"/>
</dbReference>
<dbReference type="Proteomes" id="UP000199341">
    <property type="component" value="Unassembled WGS sequence"/>
</dbReference>
<dbReference type="STRING" id="310781.SAMN05216259_1224"/>
<dbReference type="RefSeq" id="WP_093788119.1">
    <property type="nucleotide sequence ID" value="NZ_FNIE01000022.1"/>
</dbReference>
<reference evidence="2 3" key="1">
    <citation type="submission" date="2016-10" db="EMBL/GenBank/DDBJ databases">
        <authorList>
            <person name="de Groot N.N."/>
        </authorList>
    </citation>
    <scope>NUCLEOTIDE SEQUENCE [LARGE SCALE GENOMIC DNA]</scope>
    <source>
        <strain evidence="2 3">CGMCC 4.2022</strain>
    </source>
</reference>
<dbReference type="EMBL" id="FNIE01000022">
    <property type="protein sequence ID" value="SDP28422.1"/>
    <property type="molecule type" value="Genomic_DNA"/>
</dbReference>
<dbReference type="OrthoDB" id="3504495at2"/>
<evidence type="ECO:0000259" key="1">
    <source>
        <dbReference type="PROSITE" id="PS50943"/>
    </source>
</evidence>
<dbReference type="Pfam" id="PF13560">
    <property type="entry name" value="HTH_31"/>
    <property type="match status" value="1"/>
</dbReference>
<protein>
    <submittedName>
        <fullName evidence="2">DNA-binding transcriptional regulator, XRE family</fullName>
    </submittedName>
</protein>
<evidence type="ECO:0000313" key="3">
    <source>
        <dbReference type="Proteomes" id="UP000199341"/>
    </source>
</evidence>
<dbReference type="GO" id="GO:0003677">
    <property type="term" value="F:DNA binding"/>
    <property type="evidence" value="ECO:0007669"/>
    <property type="project" value="UniProtKB-KW"/>
</dbReference>
<dbReference type="Gene3D" id="1.10.260.40">
    <property type="entry name" value="lambda repressor-like DNA-binding domains"/>
    <property type="match status" value="1"/>
</dbReference>
<dbReference type="CDD" id="cd00093">
    <property type="entry name" value="HTH_XRE"/>
    <property type="match status" value="1"/>
</dbReference>
<keyword evidence="3" id="KW-1185">Reference proteome</keyword>
<dbReference type="AlphaFoldDB" id="A0A1H0RFM6"/>